<dbReference type="EC" id="4.2.1.40" evidence="1"/>
<evidence type="ECO:0000313" key="1">
    <source>
        <dbReference type="EMBL" id="MER6981931.1"/>
    </source>
</evidence>
<feature type="non-terminal residue" evidence="1">
    <location>
        <position position="101"/>
    </location>
</feature>
<gene>
    <name evidence="1" type="primary">gudD</name>
    <name evidence="1" type="ORF">ABT317_34400</name>
</gene>
<dbReference type="EMBL" id="JBEPCU010000890">
    <property type="protein sequence ID" value="MER6981931.1"/>
    <property type="molecule type" value="Genomic_DNA"/>
</dbReference>
<dbReference type="Gene3D" id="3.30.390.10">
    <property type="entry name" value="Enolase-like, N-terminal domain"/>
    <property type="match status" value="1"/>
</dbReference>
<keyword evidence="2" id="KW-1185">Reference proteome</keyword>
<dbReference type="GO" id="GO:0008872">
    <property type="term" value="F:glucarate dehydratase activity"/>
    <property type="evidence" value="ECO:0007669"/>
    <property type="project" value="UniProtKB-EC"/>
</dbReference>
<evidence type="ECO:0000313" key="2">
    <source>
        <dbReference type="Proteomes" id="UP001458415"/>
    </source>
</evidence>
<dbReference type="Proteomes" id="UP001458415">
    <property type="component" value="Unassembled WGS sequence"/>
</dbReference>
<dbReference type="SUPFAM" id="SSF54826">
    <property type="entry name" value="Enolase N-terminal domain-like"/>
    <property type="match status" value="1"/>
</dbReference>
<comment type="caution">
    <text evidence="1">The sequence shown here is derived from an EMBL/GenBank/DDBJ whole genome shotgun (WGS) entry which is preliminary data.</text>
</comment>
<organism evidence="1 2">
    <name type="scientific">Streptomyces carpinensis</name>
    <dbReference type="NCBI Taxonomy" id="66369"/>
    <lineage>
        <taxon>Bacteria</taxon>
        <taxon>Bacillati</taxon>
        <taxon>Actinomycetota</taxon>
        <taxon>Actinomycetes</taxon>
        <taxon>Kitasatosporales</taxon>
        <taxon>Streptomycetaceae</taxon>
        <taxon>Streptomyces</taxon>
    </lineage>
</organism>
<proteinExistence type="predicted"/>
<protein>
    <submittedName>
        <fullName evidence="1">Glucarate dehydratase</fullName>
        <ecNumber evidence="1">4.2.1.40</ecNumber>
    </submittedName>
</protein>
<name>A0ABV1WDR8_9ACTN</name>
<dbReference type="InterPro" id="IPR029017">
    <property type="entry name" value="Enolase-like_N"/>
</dbReference>
<sequence length="101" mass="10704">MSRPTVTDFAVYPVAGRDSMELNLSGAHAPYFTRNVVVLTDSEGRTGLGEVPGGEAITQTLRDAASLVLGSAVADYKRVLREIGARFGDRDTGGRGAQTFD</sequence>
<reference evidence="1 2" key="1">
    <citation type="submission" date="2024-06" db="EMBL/GenBank/DDBJ databases">
        <title>The Natural Products Discovery Center: Release of the First 8490 Sequenced Strains for Exploring Actinobacteria Biosynthetic Diversity.</title>
        <authorList>
            <person name="Kalkreuter E."/>
            <person name="Kautsar S.A."/>
            <person name="Yang D."/>
            <person name="Bader C.D."/>
            <person name="Teijaro C.N."/>
            <person name="Fluegel L."/>
            <person name="Davis C.M."/>
            <person name="Simpson J.R."/>
            <person name="Lauterbach L."/>
            <person name="Steele A.D."/>
            <person name="Gui C."/>
            <person name="Meng S."/>
            <person name="Li G."/>
            <person name="Viehrig K."/>
            <person name="Ye F."/>
            <person name="Su P."/>
            <person name="Kiefer A.F."/>
            <person name="Nichols A."/>
            <person name="Cepeda A.J."/>
            <person name="Yan W."/>
            <person name="Fan B."/>
            <person name="Jiang Y."/>
            <person name="Adhikari A."/>
            <person name="Zheng C.-J."/>
            <person name="Schuster L."/>
            <person name="Cowan T.M."/>
            <person name="Smanski M.J."/>
            <person name="Chevrette M.G."/>
            <person name="De Carvalho L.P.S."/>
            <person name="Shen B."/>
        </authorList>
    </citation>
    <scope>NUCLEOTIDE SEQUENCE [LARGE SCALE GENOMIC DNA]</scope>
    <source>
        <strain evidence="1 2">NPDC000634</strain>
    </source>
</reference>
<keyword evidence="1" id="KW-0456">Lyase</keyword>
<accession>A0ABV1WDR8</accession>